<reference evidence="2" key="1">
    <citation type="submission" date="2021-11" db="EMBL/GenBank/DDBJ databases">
        <authorList>
            <consortium name="Genoscope - CEA"/>
            <person name="William W."/>
        </authorList>
    </citation>
    <scope>NUCLEOTIDE SEQUENCE</scope>
</reference>
<evidence type="ECO:0000313" key="3">
    <source>
        <dbReference type="Proteomes" id="UP000789595"/>
    </source>
</evidence>
<proteinExistence type="predicted"/>
<feature type="compositionally biased region" description="Basic residues" evidence="1">
    <location>
        <begin position="418"/>
        <end position="431"/>
    </location>
</feature>
<name>A0A8J2T192_9STRA</name>
<feature type="compositionally biased region" description="Low complexity" evidence="1">
    <location>
        <begin position="644"/>
        <end position="665"/>
    </location>
</feature>
<evidence type="ECO:0000256" key="1">
    <source>
        <dbReference type="SAM" id="MobiDB-lite"/>
    </source>
</evidence>
<dbReference type="AlphaFoldDB" id="A0A8J2T192"/>
<dbReference type="Proteomes" id="UP000789595">
    <property type="component" value="Unassembled WGS sequence"/>
</dbReference>
<feature type="compositionally biased region" description="Polar residues" evidence="1">
    <location>
        <begin position="394"/>
        <end position="410"/>
    </location>
</feature>
<feature type="compositionally biased region" description="Basic residues" evidence="1">
    <location>
        <begin position="626"/>
        <end position="643"/>
    </location>
</feature>
<dbReference type="EMBL" id="CAKKNE010000006">
    <property type="protein sequence ID" value="CAH0378505.1"/>
    <property type="molecule type" value="Genomic_DNA"/>
</dbReference>
<evidence type="ECO:0000313" key="2">
    <source>
        <dbReference type="EMBL" id="CAH0378505.1"/>
    </source>
</evidence>
<feature type="region of interest" description="Disordered" evidence="1">
    <location>
        <begin position="620"/>
        <end position="665"/>
    </location>
</feature>
<feature type="region of interest" description="Disordered" evidence="1">
    <location>
        <begin position="375"/>
        <end position="463"/>
    </location>
</feature>
<gene>
    <name evidence="2" type="ORF">PECAL_6P00950</name>
</gene>
<protein>
    <submittedName>
        <fullName evidence="2">Uncharacterized protein</fullName>
    </submittedName>
</protein>
<keyword evidence="3" id="KW-1185">Reference proteome</keyword>
<comment type="caution">
    <text evidence="2">The sequence shown here is derived from an EMBL/GenBank/DDBJ whole genome shotgun (WGS) entry which is preliminary data.</text>
</comment>
<accession>A0A8J2T192</accession>
<dbReference type="OrthoDB" id="207419at2759"/>
<organism evidence="2 3">
    <name type="scientific">Pelagomonas calceolata</name>
    <dbReference type="NCBI Taxonomy" id="35677"/>
    <lineage>
        <taxon>Eukaryota</taxon>
        <taxon>Sar</taxon>
        <taxon>Stramenopiles</taxon>
        <taxon>Ochrophyta</taxon>
        <taxon>Pelagophyceae</taxon>
        <taxon>Pelagomonadales</taxon>
        <taxon>Pelagomonadaceae</taxon>
        <taxon>Pelagomonas</taxon>
    </lineage>
</organism>
<sequence length="767" mass="80057">MIVAVQTRKARAQREKRRLVDAREKGFDGRAPIWERRIPAYDAKTDPYCRLYHEGNDPPNSMSTMSSGLVSAPPRDARAILAEAQPAGAPAEFASICAACDFEPHEGTDPHCQLAVLKAILSREAALAALEALCEDVARRAHRSWALREPPKPLDQVTRREAADAMSALRDRTLELCEALLAWRGDTDVAEAKPFLWHGRDYALKVASSDSDFVAAVEPLAAALGVDARRMRRNPLMLPRTLDDAHVAPPTGEQTAKGARFAAAEAFLVAEEVRAGKGITAGDAALDDDSLPALAAPAGPQSDALRSQQARALRAPAETSWAGGGIAARHGSLPPAAIAPVSLAHAADAGWGSKKTELVNWREQASDQLANLADRGENAARQAATRRLGGSARGTVSQRSTINTHSTSSAPGHPLAMPRRKSTSRRTKKGDRRGAPAPQIGAPTPTLALPDDDAGSYASDDDVAHSAPDAAVKAAAHAAAAARTVEPADLSTLAGLDAPKEAVALVAAAALTLAAGGGAGVPGDVRWPAFVEFVDADAAGVASSLRALDCSAVADFKRRALRRFLDAAAPAASGAQTPGGPADAAAARLHAWVASALAAADAAAHARAGDDEAASRALSAAAAASRRARRVRARRPPSKRRARTPASPNQTGPRSPSRGAPPASLAADVVVTSKLRDRFGPDPRRSSGQREAWLVSVVAKPDGSFEARAYHPGTSVELSLPVPRAAAPAGKNPDRWAADVLPSKLVLDMGSGRPELVLRSTSPIRRR</sequence>